<feature type="domain" description="Leucine zipper with capping helix" evidence="11">
    <location>
        <begin position="151"/>
        <end position="205"/>
    </location>
</feature>
<dbReference type="Pfam" id="PF18517">
    <property type="entry name" value="LZ3wCH"/>
    <property type="match status" value="1"/>
</dbReference>
<dbReference type="STRING" id="691883.A0A058Z9S0"/>
<evidence type="ECO:0000259" key="10">
    <source>
        <dbReference type="Pfam" id="PF03962"/>
    </source>
</evidence>
<feature type="domain" description="Mnd1 HTH" evidence="10">
    <location>
        <begin position="17"/>
        <end position="76"/>
    </location>
</feature>
<accession>A0A058Z9S0</accession>
<keyword evidence="13" id="KW-1185">Reference proteome</keyword>
<organism evidence="12">
    <name type="scientific">Fonticula alba</name>
    <name type="common">Slime mold</name>
    <dbReference type="NCBI Taxonomy" id="691883"/>
    <lineage>
        <taxon>Eukaryota</taxon>
        <taxon>Rotosphaerida</taxon>
        <taxon>Fonticulaceae</taxon>
        <taxon>Fonticula</taxon>
    </lineage>
</organism>
<dbReference type="PANTHER" id="PTHR31398">
    <property type="entry name" value="MEIOTIC NUCLEAR DIVISION PROTEIN 1 HOMOLOG"/>
    <property type="match status" value="1"/>
</dbReference>
<dbReference type="PANTHER" id="PTHR31398:SF0">
    <property type="entry name" value="MEIOTIC NUCLEAR DIVISION PROTEIN 1 HOMOLOG"/>
    <property type="match status" value="1"/>
</dbReference>
<keyword evidence="7" id="KW-0469">Meiosis</keyword>
<evidence type="ECO:0000259" key="11">
    <source>
        <dbReference type="Pfam" id="PF18517"/>
    </source>
</evidence>
<evidence type="ECO:0000313" key="12">
    <source>
        <dbReference type="EMBL" id="KCV70975.1"/>
    </source>
</evidence>
<protein>
    <recommendedName>
        <fullName evidence="3">Meiotic nuclear division protein 1 homolog</fullName>
    </recommendedName>
</protein>
<name>A0A058Z9S0_FONAL</name>
<evidence type="ECO:0000256" key="7">
    <source>
        <dbReference type="ARBA" id="ARBA00023254"/>
    </source>
</evidence>
<dbReference type="AlphaFoldDB" id="A0A058Z9S0"/>
<evidence type="ECO:0000256" key="4">
    <source>
        <dbReference type="ARBA" id="ARBA00023054"/>
    </source>
</evidence>
<evidence type="ECO:0000256" key="6">
    <source>
        <dbReference type="ARBA" id="ARBA00023242"/>
    </source>
</evidence>
<sequence>MSKRAKGLSFEEKRKRMTELFYETKCFFNIKELERICPAQKGIISQTVKEVLQSLVDDRIVDSEKVGSSIYYWAFPSKAVQGTKRRRDDLAASVEDERQKRAKLQSDLDEALLTRPPSEERTRDLAELAALEAENARLREKIDKYKAMDPEVIEAKQKETKELLDAANRWTDNLFNIQSYCSNKFSLAPSEFRASFNIPEDFDYIEA</sequence>
<dbReference type="OrthoDB" id="273345at2759"/>
<comment type="function">
    <text evidence="8">Required for proper homologous chromosome pairing and efficient cross-over and intragenic recombination during meiosis.</text>
</comment>
<dbReference type="GO" id="GO:0003690">
    <property type="term" value="F:double-stranded DNA binding"/>
    <property type="evidence" value="ECO:0007669"/>
    <property type="project" value="InterPro"/>
</dbReference>
<evidence type="ECO:0000256" key="5">
    <source>
        <dbReference type="ARBA" id="ARBA00023172"/>
    </source>
</evidence>
<reference evidence="12" key="1">
    <citation type="submission" date="2013-04" db="EMBL/GenBank/DDBJ databases">
        <title>The Genome Sequence of Fonticula alba ATCC 38817.</title>
        <authorList>
            <consortium name="The Broad Institute Genomics Platform"/>
            <person name="Russ C."/>
            <person name="Cuomo C."/>
            <person name="Burger G."/>
            <person name="Gray M.W."/>
            <person name="Holland P.W.H."/>
            <person name="King N."/>
            <person name="Lang F.B.F."/>
            <person name="Roger A.J."/>
            <person name="Ruiz-Trillo I."/>
            <person name="Brown M."/>
            <person name="Walker B."/>
            <person name="Young S."/>
            <person name="Zeng Q."/>
            <person name="Gargeya S."/>
            <person name="Fitzgerald M."/>
            <person name="Haas B."/>
            <person name="Abouelleil A."/>
            <person name="Allen A.W."/>
            <person name="Alvarado L."/>
            <person name="Arachchi H.M."/>
            <person name="Berlin A.M."/>
            <person name="Chapman S.B."/>
            <person name="Gainer-Dewar J."/>
            <person name="Goldberg J."/>
            <person name="Griggs A."/>
            <person name="Gujja S."/>
            <person name="Hansen M."/>
            <person name="Howarth C."/>
            <person name="Imamovic A."/>
            <person name="Ireland A."/>
            <person name="Larimer J."/>
            <person name="McCowan C."/>
            <person name="Murphy C."/>
            <person name="Pearson M."/>
            <person name="Poon T.W."/>
            <person name="Priest M."/>
            <person name="Roberts A."/>
            <person name="Saif S."/>
            <person name="Shea T."/>
            <person name="Sisk P."/>
            <person name="Sykes S."/>
            <person name="Wortman J."/>
            <person name="Nusbaum C."/>
            <person name="Birren B."/>
        </authorList>
    </citation>
    <scope>NUCLEOTIDE SEQUENCE [LARGE SCALE GENOMIC DNA]</scope>
    <source>
        <strain evidence="12">ATCC 38817</strain>
    </source>
</reference>
<dbReference type="EMBL" id="KB932203">
    <property type="protein sequence ID" value="KCV70975.1"/>
    <property type="molecule type" value="Genomic_DNA"/>
</dbReference>
<gene>
    <name evidence="12" type="ORF">H696_01922</name>
</gene>
<evidence type="ECO:0000256" key="2">
    <source>
        <dbReference type="ARBA" id="ARBA00005981"/>
    </source>
</evidence>
<keyword evidence="4 9" id="KW-0175">Coiled coil</keyword>
<dbReference type="GO" id="GO:0005634">
    <property type="term" value="C:nucleus"/>
    <property type="evidence" value="ECO:0007669"/>
    <property type="project" value="UniProtKB-SubCell"/>
</dbReference>
<dbReference type="eggNOG" id="KOG3433">
    <property type="taxonomic scope" value="Eukaryota"/>
</dbReference>
<dbReference type="Proteomes" id="UP000030693">
    <property type="component" value="Unassembled WGS sequence"/>
</dbReference>
<evidence type="ECO:0000256" key="9">
    <source>
        <dbReference type="SAM" id="Coils"/>
    </source>
</evidence>
<evidence type="ECO:0000256" key="1">
    <source>
        <dbReference type="ARBA" id="ARBA00004123"/>
    </source>
</evidence>
<evidence type="ECO:0000256" key="3">
    <source>
        <dbReference type="ARBA" id="ARBA00013726"/>
    </source>
</evidence>
<comment type="similarity">
    <text evidence="2 8">Belongs to the MND1 family.</text>
</comment>
<evidence type="ECO:0000313" key="13">
    <source>
        <dbReference type="Proteomes" id="UP000030693"/>
    </source>
</evidence>
<dbReference type="PIRSF" id="PIRSF026991">
    <property type="entry name" value="Mnd1"/>
    <property type="match status" value="1"/>
</dbReference>
<dbReference type="Pfam" id="PF03962">
    <property type="entry name" value="Mnd1"/>
    <property type="match status" value="1"/>
</dbReference>
<feature type="coiled-coil region" evidence="9">
    <location>
        <begin position="87"/>
        <end position="148"/>
    </location>
</feature>
<dbReference type="InterPro" id="IPR040453">
    <property type="entry name" value="Mnd1_HTH"/>
</dbReference>
<keyword evidence="6 8" id="KW-0539">Nucleus</keyword>
<dbReference type="GO" id="GO:0007131">
    <property type="term" value="P:reciprocal meiotic recombination"/>
    <property type="evidence" value="ECO:0007669"/>
    <property type="project" value="InterPro"/>
</dbReference>
<dbReference type="RefSeq" id="XP_009494098.1">
    <property type="nucleotide sequence ID" value="XM_009495823.1"/>
</dbReference>
<dbReference type="OMA" id="VCYWAFP"/>
<proteinExistence type="inferred from homology"/>
<comment type="subcellular location">
    <subcellularLocation>
        <location evidence="1 8">Nucleus</location>
    </subcellularLocation>
</comment>
<evidence type="ECO:0000256" key="8">
    <source>
        <dbReference type="PIRNR" id="PIRNR026991"/>
    </source>
</evidence>
<dbReference type="GeneID" id="20526647"/>
<keyword evidence="5" id="KW-0233">DNA recombination</keyword>
<dbReference type="InterPro" id="IPR040661">
    <property type="entry name" value="LZ3wCH"/>
</dbReference>
<dbReference type="InterPro" id="IPR005647">
    <property type="entry name" value="Mnd1"/>
</dbReference>